<dbReference type="RefSeq" id="WP_344827413.1">
    <property type="nucleotide sequence ID" value="NZ_BAABEZ010000022.1"/>
</dbReference>
<dbReference type="Proteomes" id="UP001501410">
    <property type="component" value="Unassembled WGS sequence"/>
</dbReference>
<proteinExistence type="predicted"/>
<comment type="caution">
    <text evidence="1">The sequence shown here is derived from an EMBL/GenBank/DDBJ whole genome shotgun (WGS) entry which is preliminary data.</text>
</comment>
<organism evidence="1 2">
    <name type="scientific">Rurimicrobium arvi</name>
    <dbReference type="NCBI Taxonomy" id="2049916"/>
    <lineage>
        <taxon>Bacteria</taxon>
        <taxon>Pseudomonadati</taxon>
        <taxon>Bacteroidota</taxon>
        <taxon>Chitinophagia</taxon>
        <taxon>Chitinophagales</taxon>
        <taxon>Chitinophagaceae</taxon>
        <taxon>Rurimicrobium</taxon>
    </lineage>
</organism>
<evidence type="ECO:0000313" key="2">
    <source>
        <dbReference type="Proteomes" id="UP001501410"/>
    </source>
</evidence>
<accession>A0ABP8MZI7</accession>
<name>A0ABP8MZI7_9BACT</name>
<gene>
    <name evidence="1" type="ORF">GCM10023092_24080</name>
</gene>
<sequence>MEDLIKKITETAGVNEEQAAKAIEAVVQFIKEKLPPMMHGVVDNFLSSNQQTEDDGLF</sequence>
<protein>
    <recommendedName>
        <fullName evidence="3">DUF2267 domain-containing protein</fullName>
    </recommendedName>
</protein>
<keyword evidence="2" id="KW-1185">Reference proteome</keyword>
<reference evidence="2" key="1">
    <citation type="journal article" date="2019" name="Int. J. Syst. Evol. Microbiol.">
        <title>The Global Catalogue of Microorganisms (GCM) 10K type strain sequencing project: providing services to taxonomists for standard genome sequencing and annotation.</title>
        <authorList>
            <consortium name="The Broad Institute Genomics Platform"/>
            <consortium name="The Broad Institute Genome Sequencing Center for Infectious Disease"/>
            <person name="Wu L."/>
            <person name="Ma J."/>
        </authorList>
    </citation>
    <scope>NUCLEOTIDE SEQUENCE [LARGE SCALE GENOMIC DNA]</scope>
    <source>
        <strain evidence="2">JCM 31921</strain>
    </source>
</reference>
<evidence type="ECO:0008006" key="3">
    <source>
        <dbReference type="Google" id="ProtNLM"/>
    </source>
</evidence>
<evidence type="ECO:0000313" key="1">
    <source>
        <dbReference type="EMBL" id="GAA4457354.1"/>
    </source>
</evidence>
<dbReference type="EMBL" id="BAABEZ010000022">
    <property type="protein sequence ID" value="GAA4457354.1"/>
    <property type="molecule type" value="Genomic_DNA"/>
</dbReference>